<evidence type="ECO:0000313" key="1">
    <source>
        <dbReference type="EMBL" id="MED6159463.1"/>
    </source>
</evidence>
<dbReference type="Proteomes" id="UP001341840">
    <property type="component" value="Unassembled WGS sequence"/>
</dbReference>
<reference evidence="1 2" key="1">
    <citation type="journal article" date="2023" name="Plants (Basel)">
        <title>Bridging the Gap: Combining Genomics and Transcriptomics Approaches to Understand Stylosanthes scabra, an Orphan Legume from the Brazilian Caatinga.</title>
        <authorList>
            <person name="Ferreira-Neto J.R.C."/>
            <person name="da Silva M.D."/>
            <person name="Binneck E."/>
            <person name="de Melo N.F."/>
            <person name="da Silva R.H."/>
            <person name="de Melo A.L.T.M."/>
            <person name="Pandolfi V."/>
            <person name="Bustamante F.O."/>
            <person name="Brasileiro-Vidal A.C."/>
            <person name="Benko-Iseppon A.M."/>
        </authorList>
    </citation>
    <scope>NUCLEOTIDE SEQUENCE [LARGE SCALE GENOMIC DNA]</scope>
    <source>
        <tissue evidence="1">Leaves</tissue>
    </source>
</reference>
<gene>
    <name evidence="1" type="ORF">PIB30_042591</name>
</gene>
<name>A0ABU6UHX5_9FABA</name>
<accession>A0ABU6UHX5</accession>
<comment type="caution">
    <text evidence="1">The sequence shown here is derived from an EMBL/GenBank/DDBJ whole genome shotgun (WGS) entry which is preliminary data.</text>
</comment>
<proteinExistence type="predicted"/>
<organism evidence="1 2">
    <name type="scientific">Stylosanthes scabra</name>
    <dbReference type="NCBI Taxonomy" id="79078"/>
    <lineage>
        <taxon>Eukaryota</taxon>
        <taxon>Viridiplantae</taxon>
        <taxon>Streptophyta</taxon>
        <taxon>Embryophyta</taxon>
        <taxon>Tracheophyta</taxon>
        <taxon>Spermatophyta</taxon>
        <taxon>Magnoliopsida</taxon>
        <taxon>eudicotyledons</taxon>
        <taxon>Gunneridae</taxon>
        <taxon>Pentapetalae</taxon>
        <taxon>rosids</taxon>
        <taxon>fabids</taxon>
        <taxon>Fabales</taxon>
        <taxon>Fabaceae</taxon>
        <taxon>Papilionoideae</taxon>
        <taxon>50 kb inversion clade</taxon>
        <taxon>dalbergioids sensu lato</taxon>
        <taxon>Dalbergieae</taxon>
        <taxon>Pterocarpus clade</taxon>
        <taxon>Stylosanthes</taxon>
    </lineage>
</organism>
<keyword evidence="2" id="KW-1185">Reference proteome</keyword>
<evidence type="ECO:0000313" key="2">
    <source>
        <dbReference type="Proteomes" id="UP001341840"/>
    </source>
</evidence>
<dbReference type="EMBL" id="JASCZI010121072">
    <property type="protein sequence ID" value="MED6159463.1"/>
    <property type="molecule type" value="Genomic_DNA"/>
</dbReference>
<sequence length="120" mass="13291">MHHLGISTAILYRKAATSRATISSPVTSTKEEDAKIITLGVVTVTNDPIMFLALVSINNDHLGRSAIIINLFILSSLQEFGAPSSPTPLRYHHHQHHLRVFTTNFKPFLSFTQPRLSSSL</sequence>
<protein>
    <submittedName>
        <fullName evidence="1">Uncharacterized protein</fullName>
    </submittedName>
</protein>